<evidence type="ECO:0008006" key="4">
    <source>
        <dbReference type="Google" id="ProtNLM"/>
    </source>
</evidence>
<feature type="region of interest" description="Disordered" evidence="1">
    <location>
        <begin position="1"/>
        <end position="21"/>
    </location>
</feature>
<comment type="caution">
    <text evidence="2">The sequence shown here is derived from an EMBL/GenBank/DDBJ whole genome shotgun (WGS) entry which is preliminary data.</text>
</comment>
<protein>
    <recommendedName>
        <fullName evidence="4">Toxin-antitoxin system, toxin component</fullName>
    </recommendedName>
</protein>
<evidence type="ECO:0000313" key="2">
    <source>
        <dbReference type="EMBL" id="MBB4947835.1"/>
    </source>
</evidence>
<feature type="compositionally biased region" description="Pro residues" evidence="1">
    <location>
        <begin position="1"/>
        <end position="17"/>
    </location>
</feature>
<reference evidence="2 3" key="1">
    <citation type="submission" date="2020-08" db="EMBL/GenBank/DDBJ databases">
        <title>Sequencing the genomes of 1000 actinobacteria strains.</title>
        <authorList>
            <person name="Klenk H.-P."/>
        </authorList>
    </citation>
    <scope>NUCLEOTIDE SEQUENCE [LARGE SCALE GENOMIC DNA]</scope>
    <source>
        <strain evidence="2 3">DSM 44786</strain>
    </source>
</reference>
<keyword evidence="3" id="KW-1185">Reference proteome</keyword>
<sequence>MSTPPPQQVPYGAPPVDPTAGIPAQPFEQAQQFQQGLPAGPFCRFCGSAPAVEATIRGHQGFLVIMKFLKLQGPFCRNCGIAAHRDMTTKSLWQGWWGIASMVINPVTMLINIPQRAKINKLAEPIPGAPGQPMNPGKPVFQRPAILGVLVPVLAVLAIGLSVKGDPEYASIGDCVHNRNTTVAAGTEDNHPDVVVLDCSDPKAEAKIVGKVENTTDSKACDKFSDADGYYYEQQGSRKFMLCLGFLK</sequence>
<dbReference type="EMBL" id="JACHJR010000001">
    <property type="protein sequence ID" value="MBB4947835.1"/>
    <property type="molecule type" value="Genomic_DNA"/>
</dbReference>
<evidence type="ECO:0000256" key="1">
    <source>
        <dbReference type="SAM" id="MobiDB-lite"/>
    </source>
</evidence>
<name>A0A7W7WIH0_9ACTN</name>
<evidence type="ECO:0000313" key="3">
    <source>
        <dbReference type="Proteomes" id="UP000573327"/>
    </source>
</evidence>
<proteinExistence type="predicted"/>
<dbReference type="Proteomes" id="UP000573327">
    <property type="component" value="Unassembled WGS sequence"/>
</dbReference>
<organism evidence="2 3">
    <name type="scientific">Kitasatospora gansuensis</name>
    <dbReference type="NCBI Taxonomy" id="258050"/>
    <lineage>
        <taxon>Bacteria</taxon>
        <taxon>Bacillati</taxon>
        <taxon>Actinomycetota</taxon>
        <taxon>Actinomycetes</taxon>
        <taxon>Kitasatosporales</taxon>
        <taxon>Streptomycetaceae</taxon>
        <taxon>Kitasatospora</taxon>
    </lineage>
</organism>
<dbReference type="RefSeq" id="WP_184916422.1">
    <property type="nucleotide sequence ID" value="NZ_JACHJR010000001.1"/>
</dbReference>
<dbReference type="AlphaFoldDB" id="A0A7W7WIH0"/>
<gene>
    <name evidence="2" type="ORF">F4556_003370</name>
</gene>
<accession>A0A7W7WIH0</accession>